<dbReference type="EMBL" id="JAAGWQ010000026">
    <property type="protein sequence ID" value="KAF5677251.1"/>
    <property type="molecule type" value="Genomic_DNA"/>
</dbReference>
<feature type="chain" id="PRO_5034906485" description="CHRD domain-containing protein" evidence="1">
    <location>
        <begin position="17"/>
        <end position="194"/>
    </location>
</feature>
<reference evidence="3 4" key="1">
    <citation type="submission" date="2020-05" db="EMBL/GenBank/DDBJ databases">
        <title>Identification and distribution of gene clusters putatively required for synthesis of sphingolipid metabolism inhibitors in phylogenetically diverse species of the filamentous fungus Fusarium.</title>
        <authorList>
            <person name="Kim H.-S."/>
            <person name="Busman M."/>
            <person name="Brown D.W."/>
            <person name="Divon H."/>
            <person name="Uhlig S."/>
            <person name="Proctor R.H."/>
        </authorList>
    </citation>
    <scope>NUCLEOTIDE SEQUENCE [LARGE SCALE GENOMIC DNA]</scope>
    <source>
        <strain evidence="3 4">NRRL 20693</strain>
    </source>
</reference>
<evidence type="ECO:0000313" key="3">
    <source>
        <dbReference type="EMBL" id="KAF5677251.1"/>
    </source>
</evidence>
<feature type="domain" description="CHRD" evidence="2">
    <location>
        <begin position="45"/>
        <end position="190"/>
    </location>
</feature>
<evidence type="ECO:0000256" key="1">
    <source>
        <dbReference type="SAM" id="SignalP"/>
    </source>
</evidence>
<keyword evidence="1" id="KW-0732">Signal</keyword>
<dbReference type="SMART" id="SM00754">
    <property type="entry name" value="CHRD"/>
    <property type="match status" value="1"/>
</dbReference>
<protein>
    <recommendedName>
        <fullName evidence="2">CHRD domain-containing protein</fullName>
    </recommendedName>
</protein>
<gene>
    <name evidence="3" type="ORF">FHETE_1763</name>
</gene>
<comment type="caution">
    <text evidence="3">The sequence shown here is derived from an EMBL/GenBank/DDBJ whole genome shotgun (WGS) entry which is preliminary data.</text>
</comment>
<feature type="signal peptide" evidence="1">
    <location>
        <begin position="1"/>
        <end position="16"/>
    </location>
</feature>
<evidence type="ECO:0000313" key="4">
    <source>
        <dbReference type="Proteomes" id="UP000567885"/>
    </source>
</evidence>
<dbReference type="Pfam" id="PF07452">
    <property type="entry name" value="CHRD"/>
    <property type="match status" value="1"/>
</dbReference>
<organism evidence="3 4">
    <name type="scientific">Fusarium heterosporum</name>
    <dbReference type="NCBI Taxonomy" id="42747"/>
    <lineage>
        <taxon>Eukaryota</taxon>
        <taxon>Fungi</taxon>
        <taxon>Dikarya</taxon>
        <taxon>Ascomycota</taxon>
        <taxon>Pezizomycotina</taxon>
        <taxon>Sordariomycetes</taxon>
        <taxon>Hypocreomycetidae</taxon>
        <taxon>Hypocreales</taxon>
        <taxon>Nectriaceae</taxon>
        <taxon>Fusarium</taxon>
        <taxon>Fusarium heterosporum species complex</taxon>
    </lineage>
</organism>
<dbReference type="AlphaFoldDB" id="A0A8H5WYY9"/>
<dbReference type="Proteomes" id="UP000567885">
    <property type="component" value="Unassembled WGS sequence"/>
</dbReference>
<dbReference type="OrthoDB" id="3554264at2759"/>
<evidence type="ECO:0000259" key="2">
    <source>
        <dbReference type="SMART" id="SM00754"/>
    </source>
</evidence>
<sequence>MKFSIFAVTLSTLAAASPTPNVEHEKRVLGLLKPKASNVPFTFTSTYEIVATPDQVVDSQNKFTGGLKNSHGLFKYGINSHENIICYNITLYGFRGEYESLANTATHIHEGVKGKAGPPRIAFPDPVGDDKVRNSVGCLKGPFLTGIVADGKDTGTGFTVAQIEKNPSKFFTDSHSSLAVPGAFRGQLDSGKKC</sequence>
<dbReference type="InterPro" id="IPR010895">
    <property type="entry name" value="CHRD"/>
</dbReference>
<name>A0A8H5WYY9_FUSHE</name>
<accession>A0A8H5WYY9</accession>
<keyword evidence="4" id="KW-1185">Reference proteome</keyword>
<proteinExistence type="predicted"/>